<evidence type="ECO:0000313" key="3">
    <source>
        <dbReference type="Proteomes" id="UP000295344"/>
    </source>
</evidence>
<gene>
    <name evidence="2" type="ORF">CLV52_3425</name>
</gene>
<dbReference type="OrthoDB" id="5124083at2"/>
<keyword evidence="3" id="KW-1185">Reference proteome</keyword>
<keyword evidence="1" id="KW-0732">Signal</keyword>
<dbReference type="Proteomes" id="UP000295344">
    <property type="component" value="Unassembled WGS sequence"/>
</dbReference>
<dbReference type="InterPro" id="IPR011050">
    <property type="entry name" value="Pectin_lyase_fold/virulence"/>
</dbReference>
<name>A0A4R7FFI5_9MICO</name>
<dbReference type="RefSeq" id="WP_133767564.1">
    <property type="nucleotide sequence ID" value="NZ_BAAARP010000001.1"/>
</dbReference>
<proteinExistence type="predicted"/>
<dbReference type="SUPFAM" id="SSF51126">
    <property type="entry name" value="Pectin lyase-like"/>
    <property type="match status" value="1"/>
</dbReference>
<protein>
    <recommendedName>
        <fullName evidence="4">Parallel beta helix pectate lyase-like protein</fullName>
    </recommendedName>
</protein>
<dbReference type="EMBL" id="SOAM01000004">
    <property type="protein sequence ID" value="TDS74903.1"/>
    <property type="molecule type" value="Genomic_DNA"/>
</dbReference>
<reference evidence="2 3" key="1">
    <citation type="submission" date="2019-03" db="EMBL/GenBank/DDBJ databases">
        <title>Genomic Encyclopedia of Archaeal and Bacterial Type Strains, Phase II (KMG-II): from individual species to whole genera.</title>
        <authorList>
            <person name="Goeker M."/>
        </authorList>
    </citation>
    <scope>NUCLEOTIDE SEQUENCE [LARGE SCALE GENOMIC DNA]</scope>
    <source>
        <strain evidence="2 3">DSM 24782</strain>
    </source>
</reference>
<feature type="signal peptide" evidence="1">
    <location>
        <begin position="1"/>
        <end position="31"/>
    </location>
</feature>
<organism evidence="2 3">
    <name type="scientific">Amnibacterium kyonggiense</name>
    <dbReference type="NCBI Taxonomy" id="595671"/>
    <lineage>
        <taxon>Bacteria</taxon>
        <taxon>Bacillati</taxon>
        <taxon>Actinomycetota</taxon>
        <taxon>Actinomycetes</taxon>
        <taxon>Micrococcales</taxon>
        <taxon>Microbacteriaceae</taxon>
        <taxon>Amnibacterium</taxon>
    </lineage>
</organism>
<dbReference type="AlphaFoldDB" id="A0A4R7FFI5"/>
<comment type="caution">
    <text evidence="2">The sequence shown here is derived from an EMBL/GenBank/DDBJ whole genome shotgun (WGS) entry which is preliminary data.</text>
</comment>
<feature type="chain" id="PRO_5038861601" description="Parallel beta helix pectate lyase-like protein" evidence="1">
    <location>
        <begin position="32"/>
        <end position="359"/>
    </location>
</feature>
<evidence type="ECO:0008006" key="4">
    <source>
        <dbReference type="Google" id="ProtNLM"/>
    </source>
</evidence>
<dbReference type="InterPro" id="IPR012334">
    <property type="entry name" value="Pectin_lyas_fold"/>
</dbReference>
<dbReference type="Gene3D" id="2.160.20.10">
    <property type="entry name" value="Single-stranded right-handed beta-helix, Pectin lyase-like"/>
    <property type="match status" value="1"/>
</dbReference>
<sequence>MHRPPHLRSSALAATVAALLAVGGLAPAATAAPGAAAKHAVRCAGDGAAVATARLAYSKLPAASSFTKRVAAADGRVIQLGSGRFSFTNFTRADGTLDGAVAGPTVGGLVGSGASRTTLQVKQYSSTHAKDIPRTFPNTNQLSVLRVSGRSAVLRGFTVNGTKQGHLYNGLRIDRVRGLRASRLRITHIPGNDSAPPGETFGINDYRTVGSQWSHIVVDGKGVGASGFGVNSSRSITICDAVSRNNPTGMGFAFWQSSGIRLVDSRAVDNGFSGFNFERTTGAVVLVRPAASGNRYGMRIASDRSSAHFRIVDPKLNHGRWTVTLPKRWYGTTNRQRASDISLIVHGKPRPDLLRIVRY</sequence>
<evidence type="ECO:0000313" key="2">
    <source>
        <dbReference type="EMBL" id="TDS74903.1"/>
    </source>
</evidence>
<evidence type="ECO:0000256" key="1">
    <source>
        <dbReference type="SAM" id="SignalP"/>
    </source>
</evidence>
<accession>A0A4R7FFI5</accession>